<reference evidence="1 2" key="1">
    <citation type="journal article" date="2019" name="Int. J. Syst. Evol. Microbiol.">
        <title>The Global Catalogue of Microorganisms (GCM) 10K type strain sequencing project: providing services to taxonomists for standard genome sequencing and annotation.</title>
        <authorList>
            <consortium name="The Broad Institute Genomics Platform"/>
            <consortium name="The Broad Institute Genome Sequencing Center for Infectious Disease"/>
            <person name="Wu L."/>
            <person name="Ma J."/>
        </authorList>
    </citation>
    <scope>NUCLEOTIDE SEQUENCE [LARGE SCALE GENOMIC DNA]</scope>
    <source>
        <strain evidence="1 2">JCM 8542</strain>
    </source>
</reference>
<dbReference type="Proteomes" id="UP001500399">
    <property type="component" value="Unassembled WGS sequence"/>
</dbReference>
<dbReference type="InterPro" id="IPR014717">
    <property type="entry name" value="Transl_elong_EF1B/ribsomal_bS6"/>
</dbReference>
<sequence length="190" mass="21297">MGRFSERRRMALALIWAAGLCLFYVFAAAPYLSAVRGAAYAARMEAQVQCARVDAYHQMLLRDAQAEEKLRLRQLRLARATPKNLDQSDFIHAVETLVRRSGVTMDGLTSMPFEQRDGLVVQPMELHLHGNYFDVLSFLYGIQEGARAIRFGDFALTTEGDVVHGVFRIEIAARAGAEQQADMDDLSNDK</sequence>
<dbReference type="RefSeq" id="WP_304987718.1">
    <property type="nucleotide sequence ID" value="NZ_BAAACR010000002.1"/>
</dbReference>
<proteinExistence type="predicted"/>
<dbReference type="Gene3D" id="3.30.70.60">
    <property type="match status" value="1"/>
</dbReference>
<accession>A0ABN0SW71</accession>
<evidence type="ECO:0008006" key="3">
    <source>
        <dbReference type="Google" id="ProtNLM"/>
    </source>
</evidence>
<name>A0ABN0SW71_9FIRM</name>
<gene>
    <name evidence="1" type="ORF">GCM10008919_03170</name>
</gene>
<keyword evidence="2" id="KW-1185">Reference proteome</keyword>
<dbReference type="InterPro" id="IPR007445">
    <property type="entry name" value="PilO"/>
</dbReference>
<evidence type="ECO:0000313" key="2">
    <source>
        <dbReference type="Proteomes" id="UP001500399"/>
    </source>
</evidence>
<evidence type="ECO:0000313" key="1">
    <source>
        <dbReference type="EMBL" id="GAA0203223.1"/>
    </source>
</evidence>
<comment type="caution">
    <text evidence="1">The sequence shown here is derived from an EMBL/GenBank/DDBJ whole genome shotgun (WGS) entry which is preliminary data.</text>
</comment>
<dbReference type="EMBL" id="BAAACR010000002">
    <property type="protein sequence ID" value="GAA0203223.1"/>
    <property type="molecule type" value="Genomic_DNA"/>
</dbReference>
<dbReference type="Pfam" id="PF04350">
    <property type="entry name" value="PilO"/>
    <property type="match status" value="1"/>
</dbReference>
<protein>
    <recommendedName>
        <fullName evidence="3">Pilus assembly protein, PilO</fullName>
    </recommendedName>
</protein>
<organism evidence="1 2">
    <name type="scientific">Selenomonas dianae</name>
    <dbReference type="NCBI Taxonomy" id="135079"/>
    <lineage>
        <taxon>Bacteria</taxon>
        <taxon>Bacillati</taxon>
        <taxon>Bacillota</taxon>
        <taxon>Negativicutes</taxon>
        <taxon>Selenomonadales</taxon>
        <taxon>Selenomonadaceae</taxon>
        <taxon>Selenomonas</taxon>
    </lineage>
</organism>